<evidence type="ECO:0000259" key="13">
    <source>
        <dbReference type="Pfam" id="PF18403"/>
    </source>
</evidence>
<dbReference type="InterPro" id="IPR040693">
    <property type="entry name" value="UGGT_TRXL_1"/>
</dbReference>
<dbReference type="Pfam" id="PF18400">
    <property type="entry name" value="Thioredoxin_12"/>
    <property type="match status" value="1"/>
</dbReference>
<keyword evidence="16" id="KW-1185">Reference proteome</keyword>
<evidence type="ECO:0000256" key="9">
    <source>
        <dbReference type="SAM" id="SignalP"/>
    </source>
</evidence>
<keyword evidence="8" id="KW-0325">Glycoprotein</keyword>
<dbReference type="PANTHER" id="PTHR11226">
    <property type="entry name" value="UDP-GLUCOSE GLYCOPROTEIN:GLUCOSYLTRANSFERASE"/>
    <property type="match status" value="1"/>
</dbReference>
<dbReference type="Proteomes" id="UP001385951">
    <property type="component" value="Unassembled WGS sequence"/>
</dbReference>
<organism evidence="15 16">
    <name type="scientific">Cerrena zonata</name>
    <dbReference type="NCBI Taxonomy" id="2478898"/>
    <lineage>
        <taxon>Eukaryota</taxon>
        <taxon>Fungi</taxon>
        <taxon>Dikarya</taxon>
        <taxon>Basidiomycota</taxon>
        <taxon>Agaricomycotina</taxon>
        <taxon>Agaricomycetes</taxon>
        <taxon>Polyporales</taxon>
        <taxon>Cerrenaceae</taxon>
        <taxon>Cerrena</taxon>
    </lineage>
</organism>
<evidence type="ECO:0000256" key="3">
    <source>
        <dbReference type="ARBA" id="ARBA00004922"/>
    </source>
</evidence>
<dbReference type="InterPro" id="IPR040497">
    <property type="entry name" value="Glyco_transf_24"/>
</dbReference>
<dbReference type="InterPro" id="IPR040525">
    <property type="entry name" value="UGGT_TRXL_4"/>
</dbReference>
<dbReference type="GO" id="GO:0018279">
    <property type="term" value="P:protein N-linked glycosylation via asparagine"/>
    <property type="evidence" value="ECO:0007669"/>
    <property type="project" value="TreeGrafter"/>
</dbReference>
<dbReference type="Gene3D" id="3.90.550.10">
    <property type="entry name" value="Spore Coat Polysaccharide Biosynthesis Protein SpsA, Chain A"/>
    <property type="match status" value="1"/>
</dbReference>
<evidence type="ECO:0008006" key="17">
    <source>
        <dbReference type="Google" id="ProtNLM"/>
    </source>
</evidence>
<dbReference type="Pfam" id="PF18402">
    <property type="entry name" value="Thioredoxin_14"/>
    <property type="match status" value="1"/>
</dbReference>
<dbReference type="SUPFAM" id="SSF53448">
    <property type="entry name" value="Nucleotide-diphospho-sugar transferases"/>
    <property type="match status" value="1"/>
</dbReference>
<evidence type="ECO:0000256" key="6">
    <source>
        <dbReference type="ARBA" id="ARBA00022729"/>
    </source>
</evidence>
<feature type="domain" description="Glucosyltransferase 24 catalytic" evidence="14">
    <location>
        <begin position="1270"/>
        <end position="1494"/>
    </location>
</feature>
<dbReference type="Pfam" id="PF18404">
    <property type="entry name" value="Glyco_transf_24"/>
    <property type="match status" value="1"/>
</dbReference>
<evidence type="ECO:0000256" key="4">
    <source>
        <dbReference type="ARBA" id="ARBA00006351"/>
    </source>
</evidence>
<dbReference type="InterPro" id="IPR029044">
    <property type="entry name" value="Nucleotide-diphossugar_trans"/>
</dbReference>
<comment type="similarity">
    <text evidence="4">Belongs to the glycosyltransferase 8 family.</text>
</comment>
<dbReference type="GO" id="GO:0051082">
    <property type="term" value="F:unfolded protein binding"/>
    <property type="evidence" value="ECO:0007669"/>
    <property type="project" value="TreeGrafter"/>
</dbReference>
<keyword evidence="5" id="KW-0808">Transferase</keyword>
<sequence>MKKAVVAACLMALASASPPVQVQLRTSWPSPPITLEILDTIADERPDSFYHLLDTVTNPEILPDPVPATPQAIHEFVLNTAINEGYLSEPGALASVQMALGLHTALPRLEAYYQYYQDRLASQENPPQCDSWVDWYNHTICDVDHLSRIINTETIESSEFTRQTRPKLLPFDRVYPDPGRTLKRPPHTAILYGSLNSVSFRALHTFLYSASSGATPHIEYVFRPSPEPGRDELPRKYLSGYGVALDLKKMEYLALDDREQSSHGDTSDSEQNQDSSVELDPVVSLLQQYPENSTADYTAALTPEELLQIGLQVTQLIYDSKEPLDTMKQISQNFPKYASSIARRVTFDTKVEEAVTSNQLKAQGGVNMAWLNGVIVAEKDMNPFTLLRLLRKERGVMTSLTSLGLTPGQALDLLTHEAVSQAQTDSGVLDGLFEASDRPEGGDLIIWWNNFENDARYARWGTSLQLLLRPMYPGQFPSIKRNLFNVVLVVDFSQSSTLNFLAGAVNNIINRSFPIRFGFVPIVETEDGIRMARLFFWLVEHVGREHTTDFIRRISQADRPANLLTPYVEWALVRDEFKALVTTLGETSEVVATAIFDDIVDEDTEDSRIALEKAKNYSRRLGTDLASASQGHAFVNGKHFNLDDEFLRHMQAEIGRQMQYLQEQLYTGALDEAKADDISNFFYNLPQANKRRNKHIYPSGKTGELTIVNLPELHEKSGLPHSKGAFIYPPGTEQIPLTTYVIADLDSASGLSLVKECLRAIVEGNTYRLTFVHNPGTMSGSTKQPGHQVSTVLGHLITKGLLERVSIERLQTVLDLVDAKLQVPSDQQETVSLDAALGDLFSGELFDGREQAHIEFLSASRFITRQLRISPGENAVIVNGRIIGPFGTNDVVAEDLEILANYEMRKRVQPVMTALEDIVESFADLDRPSFAEIISMASSVVSATQQPDPSEVGLFNAPQRPRRRNYQKLDNDYTKYAFGDNSTALFHVAILLDPLSEATQKWSSIAQWLLNDPAVYLELHINAPGYRELPLKRFYRYNIPSGIPYDKEGNEINSDVMFTDLPIEPIYTLAMDVPQSWLARPREALYDLDNIQLGALAGSERQKGVQAIFDLDYLVIEGHARDAGTNAPPRGLQLQLTESNGTAIADTLVVANLGYVQFRTKPGVFKLEIRPGRGRDIFKLESAGNEGWDSSGIGEAGDEVTLTSFEGLTLYPRVLRLPGKETLDVLANDESDGDSHGIVDDVVSKLSSFFSSKPRPESETSVSTNVHADINIFTVASGLLYERFASIMILSVLRNTKSSVKFWFIENFLSPAFLEFIPHFAEAYGFQYELVTYKWPSWLRPQKEKQRIIWAYKILFLDVLFPMDLKKVIFVDADQIVRTDLMELVNLDLHGAPYGYTPMGDDNTDMEGFRFWKTGYWKDFLRGMPYHISALYVVDLIRFRQVAAGDILRSHYQQLSADPNSLANLDQDLPNNLQREVPIFSLPEDWLWCETWCK</sequence>
<dbReference type="EMBL" id="JASBNA010000020">
    <property type="protein sequence ID" value="KAK7685423.1"/>
    <property type="molecule type" value="Genomic_DNA"/>
</dbReference>
<feature type="domain" description="UGGT thioredoxin-like" evidence="10">
    <location>
        <begin position="30"/>
        <end position="230"/>
    </location>
</feature>
<dbReference type="GO" id="GO:0003980">
    <property type="term" value="F:UDP-glucose:glycoprotein glucosyltransferase activity"/>
    <property type="evidence" value="ECO:0007669"/>
    <property type="project" value="InterPro"/>
</dbReference>
<evidence type="ECO:0000259" key="10">
    <source>
        <dbReference type="Pfam" id="PF18400"/>
    </source>
</evidence>
<dbReference type="InterPro" id="IPR040692">
    <property type="entry name" value="UGGT_TRXL_3"/>
</dbReference>
<dbReference type="Pfam" id="PF18403">
    <property type="entry name" value="Thioredoxin_15"/>
    <property type="match status" value="1"/>
</dbReference>
<feature type="domain" description="UGGT thioredoxin-like" evidence="11">
    <location>
        <begin position="298"/>
        <end position="425"/>
    </location>
</feature>
<dbReference type="InterPro" id="IPR040694">
    <property type="entry name" value="UGGT_TRXL_2"/>
</dbReference>
<dbReference type="PANTHER" id="PTHR11226:SF0">
    <property type="entry name" value="UDP-GLUCOSE:GLYCOPROTEIN GLUCOSYLTRANSFERASE"/>
    <property type="match status" value="1"/>
</dbReference>
<accession>A0AAW0FWI4</accession>
<feature type="chain" id="PRO_5044012993" description="Glycosyltransferase family 24 protein" evidence="9">
    <location>
        <begin position="17"/>
        <end position="1494"/>
    </location>
</feature>
<evidence type="ECO:0000256" key="2">
    <source>
        <dbReference type="ARBA" id="ARBA00004319"/>
    </source>
</evidence>
<evidence type="ECO:0000313" key="15">
    <source>
        <dbReference type="EMBL" id="KAK7685423.1"/>
    </source>
</evidence>
<comment type="caution">
    <text evidence="15">The sequence shown here is derived from an EMBL/GenBank/DDBJ whole genome shotgun (WGS) entry which is preliminary data.</text>
</comment>
<evidence type="ECO:0000256" key="5">
    <source>
        <dbReference type="ARBA" id="ARBA00022679"/>
    </source>
</evidence>
<comment type="cofactor">
    <cofactor evidence="1">
        <name>Ca(2+)</name>
        <dbReference type="ChEBI" id="CHEBI:29108"/>
    </cofactor>
</comment>
<feature type="domain" description="UGGT thioredoxin-like" evidence="12">
    <location>
        <begin position="433"/>
        <end position="696"/>
    </location>
</feature>
<evidence type="ECO:0000259" key="11">
    <source>
        <dbReference type="Pfam" id="PF18401"/>
    </source>
</evidence>
<dbReference type="CDD" id="cd06432">
    <property type="entry name" value="GT8_HUGT1_C_like"/>
    <property type="match status" value="1"/>
</dbReference>
<name>A0AAW0FWI4_9APHY</name>
<dbReference type="InterPro" id="IPR009448">
    <property type="entry name" value="UDP-g_GGtrans"/>
</dbReference>
<protein>
    <recommendedName>
        <fullName evidence="17">Glycosyltransferase family 24 protein</fullName>
    </recommendedName>
</protein>
<dbReference type="GO" id="GO:0005788">
    <property type="term" value="C:endoplasmic reticulum lumen"/>
    <property type="evidence" value="ECO:0007669"/>
    <property type="project" value="UniProtKB-SubCell"/>
</dbReference>
<evidence type="ECO:0000256" key="7">
    <source>
        <dbReference type="ARBA" id="ARBA00022824"/>
    </source>
</evidence>
<comment type="pathway">
    <text evidence="3">Protein modification; protein glycosylation.</text>
</comment>
<evidence type="ECO:0000259" key="14">
    <source>
        <dbReference type="Pfam" id="PF18404"/>
    </source>
</evidence>
<dbReference type="Pfam" id="PF18401">
    <property type="entry name" value="Thioredoxin_13"/>
    <property type="match status" value="1"/>
</dbReference>
<keyword evidence="7" id="KW-0256">Endoplasmic reticulum</keyword>
<comment type="subcellular location">
    <subcellularLocation>
        <location evidence="2">Endoplasmic reticulum lumen</location>
    </subcellularLocation>
</comment>
<dbReference type="GO" id="GO:0036503">
    <property type="term" value="P:ERAD pathway"/>
    <property type="evidence" value="ECO:0007669"/>
    <property type="project" value="TreeGrafter"/>
</dbReference>
<feature type="signal peptide" evidence="9">
    <location>
        <begin position="1"/>
        <end position="16"/>
    </location>
</feature>
<evidence type="ECO:0000256" key="8">
    <source>
        <dbReference type="ARBA" id="ARBA00023180"/>
    </source>
</evidence>
<dbReference type="Pfam" id="PF06427">
    <property type="entry name" value="UDP-g_GGTase"/>
    <property type="match status" value="1"/>
</dbReference>
<evidence type="ECO:0000313" key="16">
    <source>
        <dbReference type="Proteomes" id="UP001385951"/>
    </source>
</evidence>
<feature type="domain" description="UDP-glucose:glycoprotein glucosyltransferase thioredoxin-like" evidence="13">
    <location>
        <begin position="722"/>
        <end position="942"/>
    </location>
</feature>
<reference evidence="15 16" key="1">
    <citation type="submission" date="2022-09" db="EMBL/GenBank/DDBJ databases">
        <authorList>
            <person name="Palmer J.M."/>
        </authorList>
    </citation>
    <scope>NUCLEOTIDE SEQUENCE [LARGE SCALE GENOMIC DNA]</scope>
    <source>
        <strain evidence="15 16">DSM 7382</strain>
    </source>
</reference>
<keyword evidence="6 9" id="KW-0732">Signal</keyword>
<gene>
    <name evidence="15" type="ORF">QCA50_011286</name>
</gene>
<evidence type="ECO:0000259" key="12">
    <source>
        <dbReference type="Pfam" id="PF18402"/>
    </source>
</evidence>
<proteinExistence type="inferred from homology"/>
<evidence type="ECO:0000256" key="1">
    <source>
        <dbReference type="ARBA" id="ARBA00001913"/>
    </source>
</evidence>